<proteinExistence type="predicted"/>
<evidence type="ECO:0000313" key="3">
    <source>
        <dbReference type="Proteomes" id="UP000095283"/>
    </source>
</evidence>
<keyword evidence="1" id="KW-1133">Transmembrane helix</keyword>
<organism evidence="3 4">
    <name type="scientific">Heterorhabditis bacteriophora</name>
    <name type="common">Entomopathogenic nematode worm</name>
    <dbReference type="NCBI Taxonomy" id="37862"/>
    <lineage>
        <taxon>Eukaryota</taxon>
        <taxon>Metazoa</taxon>
        <taxon>Ecdysozoa</taxon>
        <taxon>Nematoda</taxon>
        <taxon>Chromadorea</taxon>
        <taxon>Rhabditida</taxon>
        <taxon>Rhabditina</taxon>
        <taxon>Rhabditomorpha</taxon>
        <taxon>Strongyloidea</taxon>
        <taxon>Heterorhabditidae</taxon>
        <taxon>Heterorhabditis</taxon>
    </lineage>
</organism>
<reference evidence="4" key="1">
    <citation type="submission" date="2016-11" db="UniProtKB">
        <authorList>
            <consortium name="WormBaseParasite"/>
        </authorList>
    </citation>
    <scope>IDENTIFICATION</scope>
</reference>
<dbReference type="Pfam" id="PF16020">
    <property type="entry name" value="Deltameth_res"/>
    <property type="match status" value="1"/>
</dbReference>
<evidence type="ECO:0000313" key="4">
    <source>
        <dbReference type="WBParaSite" id="Hba_13291"/>
    </source>
</evidence>
<dbReference type="WBParaSite" id="Hba_13291">
    <property type="protein sequence ID" value="Hba_13291"/>
    <property type="gene ID" value="Hba_13291"/>
</dbReference>
<keyword evidence="1" id="KW-0812">Transmembrane</keyword>
<feature type="domain" description="Deltamethrin resistance protein prag01" evidence="2">
    <location>
        <begin position="167"/>
        <end position="211"/>
    </location>
</feature>
<keyword evidence="1" id="KW-0472">Membrane</keyword>
<dbReference type="InterPro" id="IPR031973">
    <property type="entry name" value="Deltameth_res_prag01"/>
</dbReference>
<name>A0A1I7X787_HETBA</name>
<keyword evidence="3" id="KW-1185">Reference proteome</keyword>
<accession>A0A1I7X787</accession>
<feature type="transmembrane region" description="Helical" evidence="1">
    <location>
        <begin position="187"/>
        <end position="214"/>
    </location>
</feature>
<sequence length="224" mass="25305">MKYNIGLSTVDISTKGRVRPHIELEPHHRPGDSIEFAFLEPANSARALPRLETIGSGDYLLCSTRPNNELFRNNYTVLAKLQDGHALLPFFALIKNSQRSTYDRLFSHYFSSLSSILQTIQTTDMNRAVFSRFLNAYRTAVKQPKRSGSGGHHEVVNPGPPVTFDYMPVPFQPYSTVYNELQAKFNVYLIASSVLLAVSLGSAIYTDLFIWDALSTPKSYRNRH</sequence>
<dbReference type="AlphaFoldDB" id="A0A1I7X787"/>
<evidence type="ECO:0000256" key="1">
    <source>
        <dbReference type="SAM" id="Phobius"/>
    </source>
</evidence>
<protein>
    <submittedName>
        <fullName evidence="4">Deltameth_res domain-containing protein</fullName>
    </submittedName>
</protein>
<evidence type="ECO:0000259" key="2">
    <source>
        <dbReference type="Pfam" id="PF16020"/>
    </source>
</evidence>
<dbReference type="Proteomes" id="UP000095283">
    <property type="component" value="Unplaced"/>
</dbReference>